<dbReference type="Proteomes" id="UP000324091">
    <property type="component" value="Chromosome 8"/>
</dbReference>
<sequence>MKICFKSMGGTHLKLNLEEIFQGLSRPVFRSSGPNEILLSPSRR</sequence>
<evidence type="ECO:0000313" key="2">
    <source>
        <dbReference type="Proteomes" id="UP000324091"/>
    </source>
</evidence>
<gene>
    <name evidence="1" type="ORF">D4764_08G0007280</name>
</gene>
<organism evidence="1 2">
    <name type="scientific">Takifugu flavidus</name>
    <name type="common">sansaifugu</name>
    <dbReference type="NCBI Taxonomy" id="433684"/>
    <lineage>
        <taxon>Eukaryota</taxon>
        <taxon>Metazoa</taxon>
        <taxon>Chordata</taxon>
        <taxon>Craniata</taxon>
        <taxon>Vertebrata</taxon>
        <taxon>Euteleostomi</taxon>
        <taxon>Actinopterygii</taxon>
        <taxon>Neopterygii</taxon>
        <taxon>Teleostei</taxon>
        <taxon>Neoteleostei</taxon>
        <taxon>Acanthomorphata</taxon>
        <taxon>Eupercaria</taxon>
        <taxon>Tetraodontiformes</taxon>
        <taxon>Tetradontoidea</taxon>
        <taxon>Tetraodontidae</taxon>
        <taxon>Takifugu</taxon>
    </lineage>
</organism>
<dbReference type="AlphaFoldDB" id="A0A5C6MRF6"/>
<name>A0A5C6MRF6_9TELE</name>
<protein>
    <submittedName>
        <fullName evidence="1">Uncharacterized protein</fullName>
    </submittedName>
</protein>
<reference evidence="1 2" key="1">
    <citation type="submission" date="2019-04" db="EMBL/GenBank/DDBJ databases">
        <title>Chromosome genome assembly for Takifugu flavidus.</title>
        <authorList>
            <person name="Xiao S."/>
        </authorList>
    </citation>
    <scope>NUCLEOTIDE SEQUENCE [LARGE SCALE GENOMIC DNA]</scope>
    <source>
        <strain evidence="1">HTHZ2018</strain>
        <tissue evidence="1">Muscle</tissue>
    </source>
</reference>
<proteinExistence type="predicted"/>
<evidence type="ECO:0000313" key="1">
    <source>
        <dbReference type="EMBL" id="TWW56741.1"/>
    </source>
</evidence>
<keyword evidence="2" id="KW-1185">Reference proteome</keyword>
<accession>A0A5C6MRF6</accession>
<comment type="caution">
    <text evidence="1">The sequence shown here is derived from an EMBL/GenBank/DDBJ whole genome shotgun (WGS) entry which is preliminary data.</text>
</comment>
<dbReference type="EMBL" id="RHFK02000021">
    <property type="protein sequence ID" value="TWW56741.1"/>
    <property type="molecule type" value="Genomic_DNA"/>
</dbReference>